<feature type="transmembrane region" description="Helical" evidence="22">
    <location>
        <begin position="346"/>
        <end position="370"/>
    </location>
</feature>
<evidence type="ECO:0000256" key="19">
    <source>
        <dbReference type="ARBA" id="ARBA00042777"/>
    </source>
</evidence>
<evidence type="ECO:0000256" key="5">
    <source>
        <dbReference type="ARBA" id="ARBA00022475"/>
    </source>
</evidence>
<keyword evidence="15 22" id="KW-0472">Membrane</keyword>
<feature type="transmembrane region" description="Helical" evidence="22">
    <location>
        <begin position="604"/>
        <end position="625"/>
    </location>
</feature>
<evidence type="ECO:0000259" key="24">
    <source>
        <dbReference type="Pfam" id="PF18292"/>
    </source>
</evidence>
<dbReference type="Bgee" id="108719782">
    <property type="expression patterns" value="Expressed in liver and 6 other cell types or tissues"/>
</dbReference>
<keyword evidence="6 22" id="KW-0812">Transmembrane</keyword>
<evidence type="ECO:0000256" key="3">
    <source>
        <dbReference type="ARBA" id="ARBA00006939"/>
    </source>
</evidence>
<keyword evidence="8 23" id="KW-0732">Signal</keyword>
<dbReference type="Pfam" id="PF02535">
    <property type="entry name" value="Zip"/>
    <property type="match status" value="1"/>
</dbReference>
<dbReference type="GO" id="GO:0140410">
    <property type="term" value="F:monoatomic cation:bicarbonate symporter activity"/>
    <property type="evidence" value="ECO:0000318"/>
    <property type="project" value="GO_Central"/>
</dbReference>
<evidence type="ECO:0000256" key="8">
    <source>
        <dbReference type="ARBA" id="ARBA00022729"/>
    </source>
</evidence>
<dbReference type="STRING" id="8355.A0A1L8FUA7"/>
<keyword evidence="14" id="KW-0406">Ion transport</keyword>
<dbReference type="AlphaFoldDB" id="A0A1L8FUA7"/>
<dbReference type="Proteomes" id="UP000186698">
    <property type="component" value="Chromosome 6S"/>
</dbReference>
<evidence type="ECO:0000256" key="2">
    <source>
        <dbReference type="ARBA" id="ARBA00004424"/>
    </source>
</evidence>
<dbReference type="GO" id="GO:0030003">
    <property type="term" value="P:intracellular monoatomic cation homeostasis"/>
    <property type="evidence" value="ECO:0000318"/>
    <property type="project" value="GO_Central"/>
</dbReference>
<evidence type="ECO:0000256" key="18">
    <source>
        <dbReference type="ARBA" id="ARBA00041703"/>
    </source>
</evidence>
<dbReference type="InterPro" id="IPR050799">
    <property type="entry name" value="ZIP_Transporter"/>
</dbReference>
<keyword evidence="4" id="KW-0813">Transport</keyword>
<dbReference type="GO" id="GO:0071578">
    <property type="term" value="P:zinc ion import across plasma membrane"/>
    <property type="evidence" value="ECO:0000318"/>
    <property type="project" value="GO_Central"/>
</dbReference>
<evidence type="ECO:0000313" key="26">
    <source>
        <dbReference type="Proteomes" id="UP000186698"/>
    </source>
</evidence>
<dbReference type="OMA" id="PPKQPHE"/>
<evidence type="ECO:0000256" key="11">
    <source>
        <dbReference type="ARBA" id="ARBA00022843"/>
    </source>
</evidence>
<comment type="catalytic activity">
    <reaction evidence="16">
        <text>Zn(2+)(in) = Zn(2+)(out)</text>
        <dbReference type="Rhea" id="RHEA:29351"/>
        <dbReference type="ChEBI" id="CHEBI:29105"/>
    </reaction>
</comment>
<dbReference type="GO" id="GO:0046872">
    <property type="term" value="F:metal ion binding"/>
    <property type="evidence" value="ECO:0007669"/>
    <property type="project" value="UniProtKB-KW"/>
</dbReference>
<evidence type="ECO:0000256" key="15">
    <source>
        <dbReference type="ARBA" id="ARBA00023136"/>
    </source>
</evidence>
<dbReference type="CTD" id="108719782"/>
<dbReference type="InterPro" id="IPR041137">
    <property type="entry name" value="ZIP4_N"/>
</dbReference>
<evidence type="ECO:0000313" key="27">
    <source>
        <dbReference type="RefSeq" id="XP_018124424.1"/>
    </source>
</evidence>
<dbReference type="InterPro" id="IPR049406">
    <property type="entry name" value="ZIP4_12_EF-hand"/>
</dbReference>
<dbReference type="GO" id="GO:0016324">
    <property type="term" value="C:apical plasma membrane"/>
    <property type="evidence" value="ECO:0007669"/>
    <property type="project" value="UniProtKB-SubCell"/>
</dbReference>
<gene>
    <name evidence="27 28" type="primary">slc39a4.S</name>
</gene>
<keyword evidence="11" id="KW-0832">Ubl conjugation</keyword>
<evidence type="ECO:0000256" key="21">
    <source>
        <dbReference type="SAM" id="MobiDB-lite"/>
    </source>
</evidence>
<sequence length="666" mass="73544">MASSLLLLLLLVLCPTLTVQGEGVFERVLSLFSPGRSALDGNGVSALIKCLEERVQCHNVPCEKCLTPMDLFNAVNLPSDSLLDEEGYMFVSGGLLFYMSNPHTACSALKLGEWMNQSATFLQSQVVPGAVETAVHLMEAIEPMYQGKEQPCQRGENILNMTSDPDTVTPEIQGAILATVFEGKCLNTLPPSGYFLEYIYSYLGSVGTNLSLDAFSLLMSNLSLIRQDEHGDHEDEDHEHGDHEHGDHEDEDHEHGDDQVQSDHNHHQRWHSLSQHNAPRAGHWDERCFSAPQLFAIHEIDHDLGISPEQFGQISPSLIQLQLSKACTKRQEPGGSQDQLSTSERYIYGTIATLVVSLCALLGISLLLCTSCTLAYQYIIQFFVSLAVGSLTGDAVLHLIPQILGLHGHSDPDGHSHEGEDRSHIWKLLAVLGGLYLFFLMEKLFGILMLTGEEPEGDPTNQGHCDHGLSLQNYHNDKEQKKEQKSESQADLVSAMDVEFGSGKERPKSRELRMIPYMITIGDAIHNFADGLAIGAAFSTSWKTGLATSLAVLCHELPHELGDFAALLHAGLRVRWALLLNFSSALTSFVGLYISLSISADESVQQWIFTFATGLFLYVALADMLPAMMNVKLKSPWILFFLHNLGILMGWVILLILSLYEHNIAL</sequence>
<feature type="signal peptide" evidence="23">
    <location>
        <begin position="1"/>
        <end position="21"/>
    </location>
</feature>
<name>A0A1L8FUA7_XENLA</name>
<evidence type="ECO:0000256" key="7">
    <source>
        <dbReference type="ARBA" id="ARBA00022723"/>
    </source>
</evidence>
<evidence type="ECO:0000259" key="25">
    <source>
        <dbReference type="Pfam" id="PF21116"/>
    </source>
</evidence>
<dbReference type="GO" id="GO:0005385">
    <property type="term" value="F:zinc ion transmembrane transporter activity"/>
    <property type="evidence" value="ECO:0000318"/>
    <property type="project" value="GO_Central"/>
</dbReference>
<comment type="function">
    <text evidence="20">Selective transporter that mediates the uptake of Zn(2+). Plays an essential role for dietary zinc uptake from small intestine. The Zn(2+) uniporter activity is regulated by zinc availability. Also exhibits polyspecific binding and transport of Cu(2+), Cd(2+) and possibly Ni(2+) but at higher concentrations.</text>
</comment>
<evidence type="ECO:0000313" key="28">
    <source>
        <dbReference type="Xenbase" id="XB-GENE-17338681"/>
    </source>
</evidence>
<keyword evidence="5" id="KW-1003">Cell membrane</keyword>
<keyword evidence="13 22" id="KW-1133">Transmembrane helix</keyword>
<evidence type="ECO:0000256" key="4">
    <source>
        <dbReference type="ARBA" id="ARBA00022448"/>
    </source>
</evidence>
<evidence type="ECO:0000256" key="1">
    <source>
        <dbReference type="ARBA" id="ARBA00004195"/>
    </source>
</evidence>
<protein>
    <recommendedName>
        <fullName evidence="17">Zinc transporter ZIP4</fullName>
    </recommendedName>
    <alternativeName>
        <fullName evidence="19">Solute carrier family 39 member 4</fullName>
    </alternativeName>
    <alternativeName>
        <fullName evidence="18">Zrt- and Irt-like protein 4</fullName>
    </alternativeName>
</protein>
<feature type="transmembrane region" description="Helical" evidence="22">
    <location>
        <begin position="637"/>
        <end position="660"/>
    </location>
</feature>
<dbReference type="KEGG" id="xla:108719782"/>
<feature type="domain" description="Zinc transporter ZIP4/12 EF-hand" evidence="25">
    <location>
        <begin position="194"/>
        <end position="326"/>
    </location>
</feature>
<keyword evidence="26" id="KW-1185">Reference proteome</keyword>
<evidence type="ECO:0000256" key="23">
    <source>
        <dbReference type="SAM" id="SignalP"/>
    </source>
</evidence>
<evidence type="ECO:0000256" key="22">
    <source>
        <dbReference type="SAM" id="Phobius"/>
    </source>
</evidence>
<evidence type="ECO:0000256" key="13">
    <source>
        <dbReference type="ARBA" id="ARBA00022989"/>
    </source>
</evidence>
<evidence type="ECO:0000256" key="10">
    <source>
        <dbReference type="ARBA" id="ARBA00022833"/>
    </source>
</evidence>
<feature type="chain" id="PRO_5035286344" description="Zinc transporter ZIP4" evidence="23">
    <location>
        <begin position="22"/>
        <end position="666"/>
    </location>
</feature>
<evidence type="ECO:0000256" key="6">
    <source>
        <dbReference type="ARBA" id="ARBA00022692"/>
    </source>
</evidence>
<dbReference type="GO" id="GO:0005886">
    <property type="term" value="C:plasma membrane"/>
    <property type="evidence" value="ECO:0000318"/>
    <property type="project" value="GO_Central"/>
</dbReference>
<comment type="subcellular location">
    <subcellularLocation>
        <location evidence="2">Apical cell membrane</location>
        <topology evidence="2">Multi-pass membrane protein</topology>
    </subcellularLocation>
    <subcellularLocation>
        <location evidence="1">Recycling endosome membrane</location>
        <topology evidence="1">Multi-pass membrane protein</topology>
    </subcellularLocation>
</comment>
<dbReference type="RefSeq" id="XP_018124424.1">
    <property type="nucleotide sequence ID" value="XM_018268935.2"/>
</dbReference>
<organism evidence="26 27">
    <name type="scientific">Xenopus laevis</name>
    <name type="common">African clawed frog</name>
    <dbReference type="NCBI Taxonomy" id="8355"/>
    <lineage>
        <taxon>Eukaryota</taxon>
        <taxon>Metazoa</taxon>
        <taxon>Chordata</taxon>
        <taxon>Craniata</taxon>
        <taxon>Vertebrata</taxon>
        <taxon>Euteleostomi</taxon>
        <taxon>Amphibia</taxon>
        <taxon>Batrachia</taxon>
        <taxon>Anura</taxon>
        <taxon>Pipoidea</taxon>
        <taxon>Pipidae</taxon>
        <taxon>Xenopodinae</taxon>
        <taxon>Xenopus</taxon>
        <taxon>Xenopus</taxon>
    </lineage>
</organism>
<evidence type="ECO:0000256" key="17">
    <source>
        <dbReference type="ARBA" id="ARBA00039394"/>
    </source>
</evidence>
<evidence type="ECO:0000256" key="20">
    <source>
        <dbReference type="ARBA" id="ARBA00055808"/>
    </source>
</evidence>
<feature type="transmembrane region" description="Helical" evidence="22">
    <location>
        <begin position="576"/>
        <end position="598"/>
    </location>
</feature>
<dbReference type="PaxDb" id="8355-A0A1L8FUA7"/>
<feature type="domain" description="Zinc transporter ZIP4 N-terminal" evidence="24">
    <location>
        <begin position="47"/>
        <end position="186"/>
    </location>
</feature>
<dbReference type="PANTHER" id="PTHR12191:SF21">
    <property type="entry name" value="ZINC TRANSPORTER ZIP4"/>
    <property type="match status" value="1"/>
</dbReference>
<feature type="transmembrane region" description="Helical" evidence="22">
    <location>
        <begin position="382"/>
        <end position="404"/>
    </location>
</feature>
<accession>A0A1L8FUA7</accession>
<evidence type="ECO:0000256" key="14">
    <source>
        <dbReference type="ARBA" id="ARBA00023065"/>
    </source>
</evidence>
<keyword evidence="7" id="KW-0479">Metal-binding</keyword>
<dbReference type="AGR" id="Xenbase:XB-GENE-17338681"/>
<reference evidence="27" key="1">
    <citation type="submission" date="2025-08" db="UniProtKB">
        <authorList>
            <consortium name="RefSeq"/>
        </authorList>
    </citation>
    <scope>IDENTIFICATION</scope>
    <source>
        <strain evidence="27">J_2021</strain>
        <tissue evidence="27">Erythrocytes</tissue>
    </source>
</reference>
<dbReference type="InterPro" id="IPR003689">
    <property type="entry name" value="ZIP"/>
</dbReference>
<keyword evidence="10" id="KW-0862">Zinc</keyword>
<evidence type="ECO:0000256" key="9">
    <source>
        <dbReference type="ARBA" id="ARBA00022753"/>
    </source>
</evidence>
<comment type="similarity">
    <text evidence="3">Belongs to the ZIP transporter (TC 2.A.5) family.</text>
</comment>
<keyword evidence="9" id="KW-0967">Endosome</keyword>
<dbReference type="Xenbase" id="XB-GENE-17338681">
    <property type="gene designation" value="slc39a4.S"/>
</dbReference>
<feature type="region of interest" description="Disordered" evidence="21">
    <location>
        <begin position="229"/>
        <end position="276"/>
    </location>
</feature>
<proteinExistence type="inferred from homology"/>
<feature type="compositionally biased region" description="Basic and acidic residues" evidence="21">
    <location>
        <begin position="229"/>
        <end position="265"/>
    </location>
</feature>
<dbReference type="OrthoDB" id="200954at2759"/>
<evidence type="ECO:0000256" key="12">
    <source>
        <dbReference type="ARBA" id="ARBA00022906"/>
    </source>
</evidence>
<dbReference type="PANTHER" id="PTHR12191">
    <property type="entry name" value="SOLUTE CARRIER FAMILY 39"/>
    <property type="match status" value="1"/>
</dbReference>
<keyword evidence="12" id="KW-0864">Zinc transport</keyword>
<dbReference type="GeneID" id="108719782"/>
<evidence type="ECO:0000256" key="16">
    <source>
        <dbReference type="ARBA" id="ARBA00034634"/>
    </source>
</evidence>
<dbReference type="Pfam" id="PF21116">
    <property type="entry name" value="EF-hand_Zip"/>
    <property type="match status" value="1"/>
</dbReference>
<feature type="transmembrane region" description="Helical" evidence="22">
    <location>
        <begin position="424"/>
        <end position="441"/>
    </location>
</feature>
<dbReference type="GO" id="GO:0055038">
    <property type="term" value="C:recycling endosome membrane"/>
    <property type="evidence" value="ECO:0007669"/>
    <property type="project" value="UniProtKB-SubCell"/>
</dbReference>
<dbReference type="Pfam" id="PF18292">
    <property type="entry name" value="ZIP4_domain"/>
    <property type="match status" value="1"/>
</dbReference>